<dbReference type="PANTHER" id="PTHR10579">
    <property type="entry name" value="CALCIUM-ACTIVATED CHLORIDE CHANNEL REGULATOR"/>
    <property type="match status" value="1"/>
</dbReference>
<proteinExistence type="predicted"/>
<dbReference type="InterPro" id="IPR051266">
    <property type="entry name" value="CLCR"/>
</dbReference>
<organism evidence="3 4">
    <name type="scientific">Sphenodon punctatus</name>
    <name type="common">Tuatara</name>
    <name type="synonym">Hatteria punctata</name>
    <dbReference type="NCBI Taxonomy" id="8508"/>
    <lineage>
        <taxon>Eukaryota</taxon>
        <taxon>Metazoa</taxon>
        <taxon>Chordata</taxon>
        <taxon>Craniata</taxon>
        <taxon>Vertebrata</taxon>
        <taxon>Euteleostomi</taxon>
        <taxon>Lepidosauria</taxon>
        <taxon>Sphenodontia</taxon>
        <taxon>Sphenodontidae</taxon>
        <taxon>Sphenodon</taxon>
    </lineage>
</organism>
<dbReference type="GeneTree" id="ENSGT00940000154682"/>
<evidence type="ECO:0000256" key="1">
    <source>
        <dbReference type="SAM" id="SignalP"/>
    </source>
</evidence>
<dbReference type="GO" id="GO:0005229">
    <property type="term" value="F:intracellularly calcium-gated chloride channel activity"/>
    <property type="evidence" value="ECO:0007669"/>
    <property type="project" value="TreeGrafter"/>
</dbReference>
<dbReference type="Proteomes" id="UP000694392">
    <property type="component" value="Unplaced"/>
</dbReference>
<reference evidence="3" key="1">
    <citation type="submission" date="2025-08" db="UniProtKB">
        <authorList>
            <consortium name="Ensembl"/>
        </authorList>
    </citation>
    <scope>IDENTIFICATION</scope>
</reference>
<dbReference type="Pfam" id="PF08434">
    <property type="entry name" value="CLCA"/>
    <property type="match status" value="1"/>
</dbReference>
<dbReference type="PANTHER" id="PTHR10579:SF42">
    <property type="entry name" value="CHLORIDE CHANNEL ACCESSORY 3B"/>
    <property type="match status" value="1"/>
</dbReference>
<evidence type="ECO:0000259" key="2">
    <source>
        <dbReference type="Pfam" id="PF08434"/>
    </source>
</evidence>
<reference evidence="3" key="2">
    <citation type="submission" date="2025-09" db="UniProtKB">
        <authorList>
            <consortium name="Ensembl"/>
        </authorList>
    </citation>
    <scope>IDENTIFICATION</scope>
</reference>
<feature type="domain" description="Calcium-activated chloride channel N-terminal" evidence="2">
    <location>
        <begin position="28"/>
        <end position="296"/>
    </location>
</feature>
<dbReference type="AlphaFoldDB" id="A0A8D0GIK2"/>
<evidence type="ECO:0000313" key="4">
    <source>
        <dbReference type="Proteomes" id="UP000694392"/>
    </source>
</evidence>
<dbReference type="GO" id="GO:0005886">
    <property type="term" value="C:plasma membrane"/>
    <property type="evidence" value="ECO:0007669"/>
    <property type="project" value="TreeGrafter"/>
</dbReference>
<protein>
    <recommendedName>
        <fullName evidence="2">Calcium-activated chloride channel N-terminal domain-containing protein</fullName>
    </recommendedName>
</protein>
<feature type="chain" id="PRO_5034374415" description="Calcium-activated chloride channel N-terminal domain-containing protein" evidence="1">
    <location>
        <begin position="18"/>
        <end position="341"/>
    </location>
</feature>
<dbReference type="OMA" id="EARTTHN"/>
<sequence length="341" mass="38592">MHYTNQVATCLLQLTLALTLVAVGGSTVELQGNAYQGLLVAINPREPEDEKIISNIEDMVKEASAYLFNATKQRFYFKSVKILIPRTWGPKSEYLRARTESYDKADVIVATATARPFLKKQDEPYTLQYEGCGKRGRYIHFTPNFLLNDTLLDDYGPRGRTFVHEWAHLRWGVYDEYNDDAPFYVSVDSGKTNVKATRCSADIRGRYRVQDQGTQRPCKYDHRTNLYEAGCKFLPYKRQSTPASIMYMQNLPSVVEFCNSTTHNGQATNMQNKVCDYQSTWDVIRNSTDFASSSPITGPPPEPNVTLLQAQGRVVCLVLDVSGSMDQVRLNISVSKILTNM</sequence>
<feature type="signal peptide" evidence="1">
    <location>
        <begin position="1"/>
        <end position="17"/>
    </location>
</feature>
<accession>A0A8D0GIK2</accession>
<name>A0A8D0GIK2_SPHPU</name>
<keyword evidence="1" id="KW-0732">Signal</keyword>
<evidence type="ECO:0000313" key="3">
    <source>
        <dbReference type="Ensembl" id="ENSSPUP00000005752.1"/>
    </source>
</evidence>
<dbReference type="Ensembl" id="ENSSPUT00000006121.1">
    <property type="protein sequence ID" value="ENSSPUP00000005752.1"/>
    <property type="gene ID" value="ENSSPUG00000004429.1"/>
</dbReference>
<dbReference type="InterPro" id="IPR013642">
    <property type="entry name" value="CLCA_N"/>
</dbReference>
<keyword evidence="4" id="KW-1185">Reference proteome</keyword>